<name>A0A1F5FXU0_9BACT</name>
<accession>A0A1F5FXU0</accession>
<sequence>MSDRTPFSIPEFEGKLEVVTEGPQTPPRPASESCKVELSPNYHVDGFTISRFTVTEFNPDLAIIEGTIEGENISLGKPITIWWEGKKQGEGEDETRKISPKYPIVFVDDKAELTLSREFNNISKVLALLSWFTLEDGTVDRFQTPSLSEIRRAILNLRIIVRN</sequence>
<feature type="region of interest" description="Disordered" evidence="1">
    <location>
        <begin position="1"/>
        <end position="34"/>
    </location>
</feature>
<evidence type="ECO:0000256" key="1">
    <source>
        <dbReference type="SAM" id="MobiDB-lite"/>
    </source>
</evidence>
<dbReference type="Proteomes" id="UP000177069">
    <property type="component" value="Unassembled WGS sequence"/>
</dbReference>
<evidence type="ECO:0000313" key="3">
    <source>
        <dbReference type="Proteomes" id="UP000177069"/>
    </source>
</evidence>
<dbReference type="EMBL" id="MFBA01000060">
    <property type="protein sequence ID" value="OGD84436.1"/>
    <property type="molecule type" value="Genomic_DNA"/>
</dbReference>
<reference evidence="2 3" key="1">
    <citation type="journal article" date="2016" name="Nat. Commun.">
        <title>Thousands of microbial genomes shed light on interconnected biogeochemical processes in an aquifer system.</title>
        <authorList>
            <person name="Anantharaman K."/>
            <person name="Brown C.T."/>
            <person name="Hug L.A."/>
            <person name="Sharon I."/>
            <person name="Castelle C.J."/>
            <person name="Probst A.J."/>
            <person name="Thomas B.C."/>
            <person name="Singh A."/>
            <person name="Wilkins M.J."/>
            <person name="Karaoz U."/>
            <person name="Brodie E.L."/>
            <person name="Williams K.H."/>
            <person name="Hubbard S.S."/>
            <person name="Banfield J.F."/>
        </authorList>
    </citation>
    <scope>NUCLEOTIDE SEQUENCE [LARGE SCALE GENOMIC DNA]</scope>
</reference>
<protein>
    <submittedName>
        <fullName evidence="2">Uncharacterized protein</fullName>
    </submittedName>
</protein>
<comment type="caution">
    <text evidence="2">The sequence shown here is derived from an EMBL/GenBank/DDBJ whole genome shotgun (WGS) entry which is preliminary data.</text>
</comment>
<evidence type="ECO:0000313" key="2">
    <source>
        <dbReference type="EMBL" id="OGD84436.1"/>
    </source>
</evidence>
<gene>
    <name evidence="2" type="ORF">A2696_01620</name>
</gene>
<organism evidence="2 3">
    <name type="scientific">Candidatus Curtissbacteria bacterium RIFCSPHIGHO2_01_FULL_41_13</name>
    <dbReference type="NCBI Taxonomy" id="1797745"/>
    <lineage>
        <taxon>Bacteria</taxon>
        <taxon>Candidatus Curtissiibacteriota</taxon>
    </lineage>
</organism>
<dbReference type="AlphaFoldDB" id="A0A1F5FXU0"/>
<proteinExistence type="predicted"/>